<feature type="compositionally biased region" description="Basic and acidic residues" evidence="1">
    <location>
        <begin position="95"/>
        <end position="109"/>
    </location>
</feature>
<dbReference type="AlphaFoldDB" id="A0AA39P4T3"/>
<feature type="compositionally biased region" description="Polar residues" evidence="1">
    <location>
        <begin position="21"/>
        <end position="31"/>
    </location>
</feature>
<sequence>MSNRTTAADRANRAPARSRSQPTIENESLSATPILDAIKLRTVVSRTQGGATSSTAQRGKTNAGNRKPVTKPKHMSGPPGDVTTDLELDVPGPLGDDHTWDSGPEHINEGELGSEPPERANVPITASQKTPTAAKEDLCADQPDDMIQPTTSDAEERVTDPPATPKPLPHFKKRKSEVEEDTEAYEPGTNTFFPLLQVGKLAVKKARNELVEETTEDFEGSDEDDGMNTCQASLAPSQDEAMEGTDDGIDDNDEVHIVTTVRTLKVNAPKAVAKPTPPPEHTMPTDPFARRLPGHEEHGKSANADPGKTHLLMPRAPPSTYAQAAMTDDGLPSSNVKRGNPPSELALMVAPTTFTHHMVQPARNGFSVSIYQEQAGTYEPHSIPPQHIFHNYEWTQVTDLFSSQKDGDILIVVWGMEYRNLAYSTEVKIEATLKEYFKNDALNIQIAPPVPPLAYQMKGPPPSNHQPFIQDHMGTPFTFYVRGLEPDKKAQILKETFIPMSQDSYLILDTTDFVTDFVFTIDGINADPDQTGQSTVEKLLKDRLYTSQKVWSFLANHHDAIDPTIPADEIPALVILSLEARGIWIEGRRGEPGRQAWNIWIAHPMKVPSYHLNWLAALRSVFPISNGTGFGGTAWIIRIPFFCKGCKGESHPTAQCPLKEQLGAILKRPQDENAQRGKPKTRGGRGGYLGKANGRFTND</sequence>
<gene>
    <name evidence="2" type="ORF">IW261DRAFT_1421017</name>
</gene>
<evidence type="ECO:0000256" key="1">
    <source>
        <dbReference type="SAM" id="MobiDB-lite"/>
    </source>
</evidence>
<protein>
    <submittedName>
        <fullName evidence="2">Uncharacterized protein</fullName>
    </submittedName>
</protein>
<evidence type="ECO:0000313" key="2">
    <source>
        <dbReference type="EMBL" id="KAK0477305.1"/>
    </source>
</evidence>
<accession>A0AA39P4T3</accession>
<name>A0AA39P4T3_9AGAR</name>
<proteinExistence type="predicted"/>
<organism evidence="2 3">
    <name type="scientific">Armillaria novae-zelandiae</name>
    <dbReference type="NCBI Taxonomy" id="153914"/>
    <lineage>
        <taxon>Eukaryota</taxon>
        <taxon>Fungi</taxon>
        <taxon>Dikarya</taxon>
        <taxon>Basidiomycota</taxon>
        <taxon>Agaricomycotina</taxon>
        <taxon>Agaricomycetes</taxon>
        <taxon>Agaricomycetidae</taxon>
        <taxon>Agaricales</taxon>
        <taxon>Marasmiineae</taxon>
        <taxon>Physalacriaceae</taxon>
        <taxon>Armillaria</taxon>
    </lineage>
</organism>
<dbReference type="EMBL" id="JAUEPR010000017">
    <property type="protein sequence ID" value="KAK0477305.1"/>
    <property type="molecule type" value="Genomic_DNA"/>
</dbReference>
<evidence type="ECO:0000313" key="3">
    <source>
        <dbReference type="Proteomes" id="UP001175227"/>
    </source>
</evidence>
<keyword evidence="3" id="KW-1185">Reference proteome</keyword>
<comment type="caution">
    <text evidence="2">The sequence shown here is derived from an EMBL/GenBank/DDBJ whole genome shotgun (WGS) entry which is preliminary data.</text>
</comment>
<dbReference type="Proteomes" id="UP001175227">
    <property type="component" value="Unassembled WGS sequence"/>
</dbReference>
<feature type="compositionally biased region" description="Low complexity" evidence="1">
    <location>
        <begin position="1"/>
        <end position="20"/>
    </location>
</feature>
<feature type="compositionally biased region" description="Polar residues" evidence="1">
    <location>
        <begin position="44"/>
        <end position="64"/>
    </location>
</feature>
<feature type="region of interest" description="Disordered" evidence="1">
    <location>
        <begin position="667"/>
        <end position="699"/>
    </location>
</feature>
<reference evidence="2" key="1">
    <citation type="submission" date="2023-06" db="EMBL/GenBank/DDBJ databases">
        <authorList>
            <consortium name="Lawrence Berkeley National Laboratory"/>
            <person name="Ahrendt S."/>
            <person name="Sahu N."/>
            <person name="Indic B."/>
            <person name="Wong-Bajracharya J."/>
            <person name="Merenyi Z."/>
            <person name="Ke H.-M."/>
            <person name="Monk M."/>
            <person name="Kocsube S."/>
            <person name="Drula E."/>
            <person name="Lipzen A."/>
            <person name="Balint B."/>
            <person name="Henrissat B."/>
            <person name="Andreopoulos B."/>
            <person name="Martin F.M."/>
            <person name="Harder C.B."/>
            <person name="Rigling D."/>
            <person name="Ford K.L."/>
            <person name="Foster G.D."/>
            <person name="Pangilinan J."/>
            <person name="Papanicolaou A."/>
            <person name="Barry K."/>
            <person name="LaButti K."/>
            <person name="Viragh M."/>
            <person name="Koriabine M."/>
            <person name="Yan M."/>
            <person name="Riley R."/>
            <person name="Champramary S."/>
            <person name="Plett K.L."/>
            <person name="Tsai I.J."/>
            <person name="Slot J."/>
            <person name="Sipos G."/>
            <person name="Plett J."/>
            <person name="Nagy L.G."/>
            <person name="Grigoriev I.V."/>
        </authorList>
    </citation>
    <scope>NUCLEOTIDE SEQUENCE</scope>
    <source>
        <strain evidence="2">ICMP 16352</strain>
    </source>
</reference>
<feature type="region of interest" description="Disordered" evidence="1">
    <location>
        <begin position="1"/>
        <end position="189"/>
    </location>
</feature>